<name>A0ABP9B651_9GAMM</name>
<protein>
    <recommendedName>
        <fullName evidence="3">VOC domain-containing protein</fullName>
    </recommendedName>
</protein>
<reference evidence="2" key="1">
    <citation type="journal article" date="2019" name="Int. J. Syst. Evol. Microbiol.">
        <title>The Global Catalogue of Microorganisms (GCM) 10K type strain sequencing project: providing services to taxonomists for standard genome sequencing and annotation.</title>
        <authorList>
            <consortium name="The Broad Institute Genomics Platform"/>
            <consortium name="The Broad Institute Genome Sequencing Center for Infectious Disease"/>
            <person name="Wu L."/>
            <person name="Ma J."/>
        </authorList>
    </citation>
    <scope>NUCLEOTIDE SEQUENCE [LARGE SCALE GENOMIC DNA]</scope>
    <source>
        <strain evidence="2">JCM 18204</strain>
    </source>
</reference>
<comment type="caution">
    <text evidence="1">The sequence shown here is derived from an EMBL/GenBank/DDBJ whole genome shotgun (WGS) entry which is preliminary data.</text>
</comment>
<organism evidence="1 2">
    <name type="scientific">Lysobacter hankyongensis</name>
    <dbReference type="NCBI Taxonomy" id="1176535"/>
    <lineage>
        <taxon>Bacteria</taxon>
        <taxon>Pseudomonadati</taxon>
        <taxon>Pseudomonadota</taxon>
        <taxon>Gammaproteobacteria</taxon>
        <taxon>Lysobacterales</taxon>
        <taxon>Lysobacteraceae</taxon>
        <taxon>Lysobacter</taxon>
    </lineage>
</organism>
<accession>A0ABP9B651</accession>
<sequence length="160" mass="17807">MPFAPTLDAEQCLLRLLALIRGLDSVAGIDAARLRTAFGVSFDRDENRLGFGERLSREWSTSFEWDPGHPHGPRFEFAFVPDPPGAHPPATAICAIDFDRFAAELAAMGFSRETVHGEHGRVLHDDFERGELSVTVYTRGEADDSPERITHSCVRRVVML</sequence>
<dbReference type="RefSeq" id="WP_345302759.1">
    <property type="nucleotide sequence ID" value="NZ_BAABJE010000005.1"/>
</dbReference>
<evidence type="ECO:0000313" key="1">
    <source>
        <dbReference type="EMBL" id="GAA4791226.1"/>
    </source>
</evidence>
<gene>
    <name evidence="1" type="ORF">GCM10023307_15750</name>
</gene>
<keyword evidence="2" id="KW-1185">Reference proteome</keyword>
<dbReference type="Proteomes" id="UP001499959">
    <property type="component" value="Unassembled WGS sequence"/>
</dbReference>
<proteinExistence type="predicted"/>
<evidence type="ECO:0000313" key="2">
    <source>
        <dbReference type="Proteomes" id="UP001499959"/>
    </source>
</evidence>
<evidence type="ECO:0008006" key="3">
    <source>
        <dbReference type="Google" id="ProtNLM"/>
    </source>
</evidence>
<dbReference type="EMBL" id="BAABJE010000005">
    <property type="protein sequence ID" value="GAA4791226.1"/>
    <property type="molecule type" value="Genomic_DNA"/>
</dbReference>